<gene>
    <name evidence="7" type="ORF">C7I55_06890</name>
</gene>
<feature type="transmembrane region" description="Helical" evidence="5">
    <location>
        <begin position="20"/>
        <end position="42"/>
    </location>
</feature>
<evidence type="ECO:0000256" key="4">
    <source>
        <dbReference type="ARBA" id="ARBA00023136"/>
    </source>
</evidence>
<dbReference type="GO" id="GO:0016020">
    <property type="term" value="C:membrane"/>
    <property type="evidence" value="ECO:0007669"/>
    <property type="project" value="UniProtKB-SubCell"/>
</dbReference>
<feature type="domain" description="ABC-2 type transporter transmembrane" evidence="6">
    <location>
        <begin position="188"/>
        <end position="377"/>
    </location>
</feature>
<dbReference type="InterPro" id="IPR013525">
    <property type="entry name" value="ABC2_TM"/>
</dbReference>
<comment type="caution">
    <text evidence="7">The sequence shown here is derived from an EMBL/GenBank/DDBJ whole genome shotgun (WGS) entry which is preliminary data.</text>
</comment>
<keyword evidence="8" id="KW-1185">Reference proteome</keyword>
<sequence>MKSFVRAAFVIGRRDFMATVWSRTFLLFLIGPLAIIAISVVFGNLTEKMARQDVKPTVAVIASKAAFAPIAQAKARLDPSFGERSLPDLVQFDPDYDVADQARILLGARDKKVVAVLTGVPDRPTLTGSLGAGGLQHRQITLILDEARQTEALARTPIALTEIRVNPVAQSAGSVATLRAITARATQLLLFMLTVLLAGMLLSNLLEEKGNKIIEVLAAAVPIDAIFVGKLVSMLAISCVGIAVWAAGGITASLLWGQGPGGLPEPAVGWPLFILLGLIYYAANYLLLGAVFLGIGSQANSVREVQTLSMPVTVAQLLIFLFASFSVGQPNSLLGIAAAAVPFSSPLAMVARAAQLEELWPHLLALAWQALWVWLIVSLGAMLFRRNVLKSGEGGSSGRRLRLRRS</sequence>
<feature type="transmembrane region" description="Helical" evidence="5">
    <location>
        <begin position="212"/>
        <end position="228"/>
    </location>
</feature>
<evidence type="ECO:0000256" key="5">
    <source>
        <dbReference type="SAM" id="Phobius"/>
    </source>
</evidence>
<dbReference type="GO" id="GO:0140359">
    <property type="term" value="F:ABC-type transporter activity"/>
    <property type="evidence" value="ECO:0007669"/>
    <property type="project" value="InterPro"/>
</dbReference>
<protein>
    <submittedName>
        <fullName evidence="7">ABC transporter permease</fullName>
    </submittedName>
</protein>
<keyword evidence="2 5" id="KW-0812">Transmembrane</keyword>
<dbReference type="EMBL" id="PXYI01000002">
    <property type="protein sequence ID" value="PSJ41976.1"/>
    <property type="molecule type" value="Genomic_DNA"/>
</dbReference>
<evidence type="ECO:0000256" key="3">
    <source>
        <dbReference type="ARBA" id="ARBA00022989"/>
    </source>
</evidence>
<proteinExistence type="predicted"/>
<feature type="transmembrane region" description="Helical" evidence="5">
    <location>
        <begin position="268"/>
        <end position="295"/>
    </location>
</feature>
<dbReference type="AlphaFoldDB" id="A0A2P7QVI7"/>
<feature type="transmembrane region" description="Helical" evidence="5">
    <location>
        <begin position="363"/>
        <end position="384"/>
    </location>
</feature>
<name>A0A2P7QVI7_9SPHN</name>
<dbReference type="Pfam" id="PF12698">
    <property type="entry name" value="ABC2_membrane_3"/>
    <property type="match status" value="1"/>
</dbReference>
<feature type="transmembrane region" description="Helical" evidence="5">
    <location>
        <begin position="235"/>
        <end position="256"/>
    </location>
</feature>
<dbReference type="Proteomes" id="UP000241167">
    <property type="component" value="Unassembled WGS sequence"/>
</dbReference>
<evidence type="ECO:0000256" key="1">
    <source>
        <dbReference type="ARBA" id="ARBA00004141"/>
    </source>
</evidence>
<keyword evidence="3 5" id="KW-1133">Transmembrane helix</keyword>
<dbReference type="RefSeq" id="WP_106512141.1">
    <property type="nucleotide sequence ID" value="NZ_PXYI01000002.1"/>
</dbReference>
<evidence type="ECO:0000313" key="7">
    <source>
        <dbReference type="EMBL" id="PSJ41976.1"/>
    </source>
</evidence>
<reference evidence="7 8" key="1">
    <citation type="submission" date="2018-03" db="EMBL/GenBank/DDBJ databases">
        <title>The draft genome of Sphingosinicella sp. GL-C-18.</title>
        <authorList>
            <person name="Liu L."/>
            <person name="Li L."/>
            <person name="Liang L."/>
            <person name="Zhang X."/>
            <person name="Wang T."/>
        </authorList>
    </citation>
    <scope>NUCLEOTIDE SEQUENCE [LARGE SCALE GENOMIC DNA]</scope>
    <source>
        <strain evidence="7 8">GL-C-18</strain>
    </source>
</reference>
<accession>A0A2P7QVI7</accession>
<feature type="transmembrane region" description="Helical" evidence="5">
    <location>
        <begin position="188"/>
        <end position="206"/>
    </location>
</feature>
<organism evidence="7 8">
    <name type="scientific">Allosphingosinicella deserti</name>
    <dbReference type="NCBI Taxonomy" id="2116704"/>
    <lineage>
        <taxon>Bacteria</taxon>
        <taxon>Pseudomonadati</taxon>
        <taxon>Pseudomonadota</taxon>
        <taxon>Alphaproteobacteria</taxon>
        <taxon>Sphingomonadales</taxon>
        <taxon>Sphingomonadaceae</taxon>
        <taxon>Allosphingosinicella</taxon>
    </lineage>
</organism>
<evidence type="ECO:0000313" key="8">
    <source>
        <dbReference type="Proteomes" id="UP000241167"/>
    </source>
</evidence>
<keyword evidence="4 5" id="KW-0472">Membrane</keyword>
<evidence type="ECO:0000259" key="6">
    <source>
        <dbReference type="Pfam" id="PF12698"/>
    </source>
</evidence>
<dbReference type="OrthoDB" id="7388589at2"/>
<comment type="subcellular location">
    <subcellularLocation>
        <location evidence="1">Membrane</location>
        <topology evidence="1">Multi-pass membrane protein</topology>
    </subcellularLocation>
</comment>
<evidence type="ECO:0000256" key="2">
    <source>
        <dbReference type="ARBA" id="ARBA00022692"/>
    </source>
</evidence>